<feature type="region of interest" description="Disordered" evidence="1">
    <location>
        <begin position="1"/>
        <end position="25"/>
    </location>
</feature>
<organism evidence="2 3">
    <name type="scientific">Microlunatus capsulatus</name>
    <dbReference type="NCBI Taxonomy" id="99117"/>
    <lineage>
        <taxon>Bacteria</taxon>
        <taxon>Bacillati</taxon>
        <taxon>Actinomycetota</taxon>
        <taxon>Actinomycetes</taxon>
        <taxon>Propionibacteriales</taxon>
        <taxon>Propionibacteriaceae</taxon>
        <taxon>Microlunatus</taxon>
    </lineage>
</organism>
<name>A0ABS4Z4Q4_9ACTN</name>
<proteinExistence type="predicted"/>
<reference evidence="2 3" key="1">
    <citation type="submission" date="2021-03" db="EMBL/GenBank/DDBJ databases">
        <title>Sequencing the genomes of 1000 actinobacteria strains.</title>
        <authorList>
            <person name="Klenk H.-P."/>
        </authorList>
    </citation>
    <scope>NUCLEOTIDE SEQUENCE [LARGE SCALE GENOMIC DNA]</scope>
    <source>
        <strain evidence="2 3">DSM 12936</strain>
    </source>
</reference>
<accession>A0ABS4Z4Q4</accession>
<keyword evidence="3" id="KW-1185">Reference proteome</keyword>
<protein>
    <recommendedName>
        <fullName evidence="4">DUF4192 domain-containing protein</fullName>
    </recommendedName>
</protein>
<sequence>MTVSRRQPPAEQHPSDPGPTTDPHRLRVRRPADFLAVIPYLLGFHPAESLVVVLSRRGRVLLTARIDLPPPGEETAVAAQVRQLRTQHEVDELVLVGYGDDGPGTRRVLERVRVALGGEVGVREVVLVSGARWWSLSCRTGCCPPEGSVFDPDAHPLAAEAVYRGLVAGRSRSDLEALVAGPAADAVPRLRGLVALARQQVGGLGRPAAAQALADGVRAGLVPPGPDETAAARLAVLALDLAVRDVGWAMVSRSTAEQHQRLWAQVVAAVPPEVASAPLGLLGAEAWVGGNGALLNCCVERLERDDPGYTLGHLLADLSERALPPSLWDELVGGLRAEVGAVTGVRGLH</sequence>
<evidence type="ECO:0000313" key="3">
    <source>
        <dbReference type="Proteomes" id="UP000758168"/>
    </source>
</evidence>
<evidence type="ECO:0000313" key="2">
    <source>
        <dbReference type="EMBL" id="MBP2416028.1"/>
    </source>
</evidence>
<dbReference type="Proteomes" id="UP000758168">
    <property type="component" value="Unassembled WGS sequence"/>
</dbReference>
<evidence type="ECO:0000256" key="1">
    <source>
        <dbReference type="SAM" id="MobiDB-lite"/>
    </source>
</evidence>
<dbReference type="InterPro" id="IPR025447">
    <property type="entry name" value="DUF4192"/>
</dbReference>
<dbReference type="RefSeq" id="WP_210053465.1">
    <property type="nucleotide sequence ID" value="NZ_BAAAMH010000006.1"/>
</dbReference>
<comment type="caution">
    <text evidence="2">The sequence shown here is derived from an EMBL/GenBank/DDBJ whole genome shotgun (WGS) entry which is preliminary data.</text>
</comment>
<gene>
    <name evidence="2" type="ORF">JOF54_000950</name>
</gene>
<dbReference type="EMBL" id="JAGIOB010000001">
    <property type="protein sequence ID" value="MBP2416028.1"/>
    <property type="molecule type" value="Genomic_DNA"/>
</dbReference>
<evidence type="ECO:0008006" key="4">
    <source>
        <dbReference type="Google" id="ProtNLM"/>
    </source>
</evidence>
<dbReference type="Pfam" id="PF13830">
    <property type="entry name" value="DUF4192"/>
    <property type="match status" value="1"/>
</dbReference>